<dbReference type="SUPFAM" id="SSF50800">
    <property type="entry name" value="PK beta-barrel domain-like"/>
    <property type="match status" value="1"/>
</dbReference>
<dbReference type="AlphaFoldDB" id="A0AAD9ZQX7"/>
<feature type="signal peptide" evidence="1">
    <location>
        <begin position="1"/>
        <end position="26"/>
    </location>
</feature>
<reference evidence="3" key="1">
    <citation type="journal article" date="2023" name="Plant J.">
        <title>Genome sequences and population genomics provide insights into the demographic history, inbreeding, and mutation load of two 'living fossil' tree species of Dipteronia.</title>
        <authorList>
            <person name="Feng Y."/>
            <person name="Comes H.P."/>
            <person name="Chen J."/>
            <person name="Zhu S."/>
            <person name="Lu R."/>
            <person name="Zhang X."/>
            <person name="Li P."/>
            <person name="Qiu J."/>
            <person name="Olsen K.M."/>
            <person name="Qiu Y."/>
        </authorList>
    </citation>
    <scope>NUCLEOTIDE SEQUENCE</scope>
    <source>
        <strain evidence="3">NBL</strain>
    </source>
</reference>
<dbReference type="GO" id="GO:0030151">
    <property type="term" value="F:molybdenum ion binding"/>
    <property type="evidence" value="ECO:0007669"/>
    <property type="project" value="InterPro"/>
</dbReference>
<dbReference type="GO" id="GO:0032787">
    <property type="term" value="P:monocarboxylic acid metabolic process"/>
    <property type="evidence" value="ECO:0007669"/>
    <property type="project" value="UniProtKB-ARBA"/>
</dbReference>
<dbReference type="PROSITE" id="PS51340">
    <property type="entry name" value="MOSC"/>
    <property type="match status" value="1"/>
</dbReference>
<name>A0AAD9ZQX7_9ROSI</name>
<feature type="chain" id="PRO_5042054089" description="MOSC domain-containing protein" evidence="1">
    <location>
        <begin position="27"/>
        <end position="168"/>
    </location>
</feature>
<evidence type="ECO:0000313" key="4">
    <source>
        <dbReference type="Proteomes" id="UP001281410"/>
    </source>
</evidence>
<dbReference type="InterPro" id="IPR011037">
    <property type="entry name" value="Pyrv_Knase-like_insert_dom_sf"/>
</dbReference>
<sequence length="168" mass="18722">MHFGAKILFTCVVIDVATLITTAASATRLVDPEFAPGLRIMFSAEYPFMLLSQESLDALNKHLKESIPINRFRPNILVEGCEPYSEDLWTEVSISKATFHGVKLCIRCKIPSTIDQDTRIAGSKPPETLTKVRSDKVLLPNRKHKGKVFFGQNLGGIVEGKHIRNESI</sequence>
<evidence type="ECO:0000313" key="3">
    <source>
        <dbReference type="EMBL" id="KAK3189060.1"/>
    </source>
</evidence>
<gene>
    <name evidence="3" type="ORF">Dsin_028621</name>
</gene>
<evidence type="ECO:0000259" key="2">
    <source>
        <dbReference type="PROSITE" id="PS51340"/>
    </source>
</evidence>
<dbReference type="InterPro" id="IPR005302">
    <property type="entry name" value="MoCF_Sase_C"/>
</dbReference>
<keyword evidence="4" id="KW-1185">Reference proteome</keyword>
<dbReference type="GO" id="GO:0003824">
    <property type="term" value="F:catalytic activity"/>
    <property type="evidence" value="ECO:0007669"/>
    <property type="project" value="InterPro"/>
</dbReference>
<accession>A0AAD9ZQX7</accession>
<dbReference type="Pfam" id="PF03473">
    <property type="entry name" value="MOSC"/>
    <property type="match status" value="1"/>
</dbReference>
<feature type="domain" description="MOSC" evidence="2">
    <location>
        <begin position="22"/>
        <end position="168"/>
    </location>
</feature>
<proteinExistence type="predicted"/>
<organism evidence="3 4">
    <name type="scientific">Dipteronia sinensis</name>
    <dbReference type="NCBI Taxonomy" id="43782"/>
    <lineage>
        <taxon>Eukaryota</taxon>
        <taxon>Viridiplantae</taxon>
        <taxon>Streptophyta</taxon>
        <taxon>Embryophyta</taxon>
        <taxon>Tracheophyta</taxon>
        <taxon>Spermatophyta</taxon>
        <taxon>Magnoliopsida</taxon>
        <taxon>eudicotyledons</taxon>
        <taxon>Gunneridae</taxon>
        <taxon>Pentapetalae</taxon>
        <taxon>rosids</taxon>
        <taxon>malvids</taxon>
        <taxon>Sapindales</taxon>
        <taxon>Sapindaceae</taxon>
        <taxon>Hippocastanoideae</taxon>
        <taxon>Acereae</taxon>
        <taxon>Dipteronia</taxon>
    </lineage>
</organism>
<dbReference type="GO" id="GO:0030170">
    <property type="term" value="F:pyridoxal phosphate binding"/>
    <property type="evidence" value="ECO:0007669"/>
    <property type="project" value="InterPro"/>
</dbReference>
<protein>
    <recommendedName>
        <fullName evidence="2">MOSC domain-containing protein</fullName>
    </recommendedName>
</protein>
<keyword evidence="1" id="KW-0732">Signal</keyword>
<evidence type="ECO:0000256" key="1">
    <source>
        <dbReference type="SAM" id="SignalP"/>
    </source>
</evidence>
<dbReference type="PANTHER" id="PTHR14237:SF19">
    <property type="entry name" value="MITOCHONDRIAL AMIDOXIME REDUCING COMPONENT 1"/>
    <property type="match status" value="1"/>
</dbReference>
<dbReference type="EMBL" id="JANJYJ010000009">
    <property type="protein sequence ID" value="KAK3189060.1"/>
    <property type="molecule type" value="Genomic_DNA"/>
</dbReference>
<comment type="caution">
    <text evidence="3">The sequence shown here is derived from an EMBL/GenBank/DDBJ whole genome shotgun (WGS) entry which is preliminary data.</text>
</comment>
<dbReference type="Proteomes" id="UP001281410">
    <property type="component" value="Unassembled WGS sequence"/>
</dbReference>
<dbReference type="PANTHER" id="PTHR14237">
    <property type="entry name" value="MOLYBDOPTERIN COFACTOR SULFURASE MOSC"/>
    <property type="match status" value="1"/>
</dbReference>